<reference evidence="2 3" key="1">
    <citation type="submission" date="2019-03" db="EMBL/GenBank/DDBJ databases">
        <title>First draft genome of Liparis tanakae, snailfish: a comprehensive survey of snailfish specific genes.</title>
        <authorList>
            <person name="Kim W."/>
            <person name="Song I."/>
            <person name="Jeong J.-H."/>
            <person name="Kim D."/>
            <person name="Kim S."/>
            <person name="Ryu S."/>
            <person name="Song J.Y."/>
            <person name="Lee S.K."/>
        </authorList>
    </citation>
    <scope>NUCLEOTIDE SEQUENCE [LARGE SCALE GENOMIC DNA]</scope>
    <source>
        <tissue evidence="2">Muscle</tissue>
    </source>
</reference>
<dbReference type="Proteomes" id="UP000314294">
    <property type="component" value="Unassembled WGS sequence"/>
</dbReference>
<dbReference type="AlphaFoldDB" id="A0A4Z2EJC7"/>
<organism evidence="2 3">
    <name type="scientific">Liparis tanakae</name>
    <name type="common">Tanaka's snailfish</name>
    <dbReference type="NCBI Taxonomy" id="230148"/>
    <lineage>
        <taxon>Eukaryota</taxon>
        <taxon>Metazoa</taxon>
        <taxon>Chordata</taxon>
        <taxon>Craniata</taxon>
        <taxon>Vertebrata</taxon>
        <taxon>Euteleostomi</taxon>
        <taxon>Actinopterygii</taxon>
        <taxon>Neopterygii</taxon>
        <taxon>Teleostei</taxon>
        <taxon>Neoteleostei</taxon>
        <taxon>Acanthomorphata</taxon>
        <taxon>Eupercaria</taxon>
        <taxon>Perciformes</taxon>
        <taxon>Cottioidei</taxon>
        <taxon>Cottales</taxon>
        <taxon>Liparidae</taxon>
        <taxon>Liparis</taxon>
    </lineage>
</organism>
<comment type="caution">
    <text evidence="2">The sequence shown here is derived from an EMBL/GenBank/DDBJ whole genome shotgun (WGS) entry which is preliminary data.</text>
</comment>
<name>A0A4Z2EJC7_9TELE</name>
<evidence type="ECO:0000313" key="3">
    <source>
        <dbReference type="Proteomes" id="UP000314294"/>
    </source>
</evidence>
<dbReference type="EMBL" id="SRLO01006595">
    <property type="protein sequence ID" value="TNN28680.1"/>
    <property type="molecule type" value="Genomic_DNA"/>
</dbReference>
<feature type="region of interest" description="Disordered" evidence="1">
    <location>
        <begin position="41"/>
        <end position="64"/>
    </location>
</feature>
<gene>
    <name evidence="2" type="ORF">EYF80_061171</name>
</gene>
<proteinExistence type="predicted"/>
<sequence length="64" mass="6787">MGHLSNITLTVSQCCRGASPSSSGRLGQRLGPHLLTELKGDGNTLRYGSTDGARESLQETEDLI</sequence>
<evidence type="ECO:0000256" key="1">
    <source>
        <dbReference type="SAM" id="MobiDB-lite"/>
    </source>
</evidence>
<keyword evidence="3" id="KW-1185">Reference proteome</keyword>
<evidence type="ECO:0000313" key="2">
    <source>
        <dbReference type="EMBL" id="TNN28680.1"/>
    </source>
</evidence>
<protein>
    <submittedName>
        <fullName evidence="2">Uncharacterized protein</fullName>
    </submittedName>
</protein>
<accession>A0A4Z2EJC7</accession>